<gene>
    <name evidence="6" type="ORF">MNB_SV-13-643</name>
</gene>
<feature type="transmembrane region" description="Helical" evidence="5">
    <location>
        <begin position="99"/>
        <end position="117"/>
    </location>
</feature>
<reference evidence="6" key="1">
    <citation type="submission" date="2016-10" db="EMBL/GenBank/DDBJ databases">
        <authorList>
            <person name="de Groot N.N."/>
        </authorList>
    </citation>
    <scope>NUCLEOTIDE SEQUENCE</scope>
</reference>
<proteinExistence type="predicted"/>
<evidence type="ECO:0000256" key="4">
    <source>
        <dbReference type="ARBA" id="ARBA00023136"/>
    </source>
</evidence>
<sequence length="219" mass="24910">MSIVFQKSFEDIFSKEVLLFVLIIGLLSAFTAGLFIWYTWEGISSFIVSYLGWIPWEWLQTSGADVITFAVGYVLFTVMVGIFTSLFSEALLIKLAKKHYPIIPVVATPSITKSLILTLKASAIFLLLFMLFFYLIFIPILGQVFLLYLWSILLREPTLYDVGTLFITDKNTLKRKGKKTRVLAMIASLFNYIPLLNLFAPIFSQILFLHHILGTSQDA</sequence>
<protein>
    <submittedName>
        <fullName evidence="6">Probable transmembrane protein</fullName>
    </submittedName>
</protein>
<dbReference type="InterPro" id="IPR059112">
    <property type="entry name" value="CysZ/EI24"/>
</dbReference>
<evidence type="ECO:0000256" key="3">
    <source>
        <dbReference type="ARBA" id="ARBA00022989"/>
    </source>
</evidence>
<dbReference type="AlphaFoldDB" id="A0A1W1CCL6"/>
<dbReference type="EMBL" id="FPHM01000080">
    <property type="protein sequence ID" value="SFV63471.1"/>
    <property type="molecule type" value="Genomic_DNA"/>
</dbReference>
<feature type="transmembrane region" description="Helical" evidence="5">
    <location>
        <begin position="182"/>
        <end position="203"/>
    </location>
</feature>
<feature type="transmembrane region" description="Helical" evidence="5">
    <location>
        <begin position="17"/>
        <end position="40"/>
    </location>
</feature>
<evidence type="ECO:0000256" key="5">
    <source>
        <dbReference type="SAM" id="Phobius"/>
    </source>
</evidence>
<organism evidence="6">
    <name type="scientific">hydrothermal vent metagenome</name>
    <dbReference type="NCBI Taxonomy" id="652676"/>
    <lineage>
        <taxon>unclassified sequences</taxon>
        <taxon>metagenomes</taxon>
        <taxon>ecological metagenomes</taxon>
    </lineage>
</organism>
<comment type="subcellular location">
    <subcellularLocation>
        <location evidence="1">Membrane</location>
        <topology evidence="1">Multi-pass membrane protein</topology>
    </subcellularLocation>
</comment>
<accession>A0A1W1CCL6</accession>
<feature type="transmembrane region" description="Helical" evidence="5">
    <location>
        <begin position="66"/>
        <end position="87"/>
    </location>
</feature>
<evidence type="ECO:0000256" key="2">
    <source>
        <dbReference type="ARBA" id="ARBA00022692"/>
    </source>
</evidence>
<keyword evidence="4 5" id="KW-0472">Membrane</keyword>
<name>A0A1W1CCL6_9ZZZZ</name>
<keyword evidence="2 5" id="KW-0812">Transmembrane</keyword>
<keyword evidence="3 5" id="KW-1133">Transmembrane helix</keyword>
<feature type="transmembrane region" description="Helical" evidence="5">
    <location>
        <begin position="123"/>
        <end position="150"/>
    </location>
</feature>
<dbReference type="Pfam" id="PF07264">
    <property type="entry name" value="EI24"/>
    <property type="match status" value="1"/>
</dbReference>
<evidence type="ECO:0000313" key="6">
    <source>
        <dbReference type="EMBL" id="SFV63471.1"/>
    </source>
</evidence>
<evidence type="ECO:0000256" key="1">
    <source>
        <dbReference type="ARBA" id="ARBA00004141"/>
    </source>
</evidence>